<evidence type="ECO:0000259" key="1">
    <source>
        <dbReference type="Pfam" id="PF25989"/>
    </source>
</evidence>
<reference evidence="2 3" key="1">
    <citation type="submission" date="2019-03" db="EMBL/GenBank/DDBJ databases">
        <title>Single cell metagenomics reveals metabolic interactions within the superorganism composed of flagellate Streblomastix strix and complex community of Bacteroidetes bacteria on its surface.</title>
        <authorList>
            <person name="Treitli S.C."/>
            <person name="Kolisko M."/>
            <person name="Husnik F."/>
            <person name="Keeling P."/>
            <person name="Hampl V."/>
        </authorList>
    </citation>
    <scope>NUCLEOTIDE SEQUENCE [LARGE SCALE GENOMIC DNA]</scope>
    <source>
        <strain evidence="2">St1</strain>
    </source>
</reference>
<feature type="domain" description="YknX-like C-terminal permuted SH3-like" evidence="1">
    <location>
        <begin position="60"/>
        <end position="123"/>
    </location>
</feature>
<dbReference type="Proteomes" id="UP000324575">
    <property type="component" value="Unassembled WGS sequence"/>
</dbReference>
<gene>
    <name evidence="2" type="ORF">EZS26_004016</name>
</gene>
<dbReference type="AlphaFoldDB" id="A0A5M8NS54"/>
<dbReference type="GO" id="GO:0015562">
    <property type="term" value="F:efflux transmembrane transporter activity"/>
    <property type="evidence" value="ECO:0007669"/>
    <property type="project" value="TreeGrafter"/>
</dbReference>
<sequence>VYPKANYKGTVSHISPQGDNSHTYPVEIVISNSREYPLKAGTYVNVQINIGQSAPALMISRDAIVSSVKEPSVYLIDGDVAKLTKITVGREAGSSLEVLSGLNENDMVVTNGQINLMDGAKVSIIKN</sequence>
<dbReference type="Pfam" id="PF25989">
    <property type="entry name" value="YknX_C"/>
    <property type="match status" value="1"/>
</dbReference>
<dbReference type="InterPro" id="IPR058637">
    <property type="entry name" value="YknX-like_C"/>
</dbReference>
<comment type="caution">
    <text evidence="2">The sequence shown here is derived from an EMBL/GenBank/DDBJ whole genome shotgun (WGS) entry which is preliminary data.</text>
</comment>
<name>A0A5M8NS54_9BACT</name>
<organism evidence="2 3">
    <name type="scientific">Candidatus Ordinivivax streblomastigis</name>
    <dbReference type="NCBI Taxonomy" id="2540710"/>
    <lineage>
        <taxon>Bacteria</taxon>
        <taxon>Pseudomonadati</taxon>
        <taxon>Bacteroidota</taxon>
        <taxon>Bacteroidia</taxon>
        <taxon>Bacteroidales</taxon>
        <taxon>Candidatus Ordinivivax</taxon>
    </lineage>
</organism>
<dbReference type="GO" id="GO:1990281">
    <property type="term" value="C:efflux pump complex"/>
    <property type="evidence" value="ECO:0007669"/>
    <property type="project" value="TreeGrafter"/>
</dbReference>
<protein>
    <recommendedName>
        <fullName evidence="1">YknX-like C-terminal permuted SH3-like domain-containing protein</fullName>
    </recommendedName>
</protein>
<dbReference type="Gene3D" id="2.40.30.170">
    <property type="match status" value="1"/>
</dbReference>
<dbReference type="EMBL" id="SNRX01000212">
    <property type="protein sequence ID" value="KAA6299846.1"/>
    <property type="molecule type" value="Genomic_DNA"/>
</dbReference>
<dbReference type="Gene3D" id="2.40.420.20">
    <property type="match status" value="1"/>
</dbReference>
<dbReference type="PANTHER" id="PTHR30469">
    <property type="entry name" value="MULTIDRUG RESISTANCE PROTEIN MDTA"/>
    <property type="match status" value="1"/>
</dbReference>
<accession>A0A5M8NS54</accession>
<feature type="non-terminal residue" evidence="2">
    <location>
        <position position="1"/>
    </location>
</feature>
<evidence type="ECO:0000313" key="2">
    <source>
        <dbReference type="EMBL" id="KAA6299846.1"/>
    </source>
</evidence>
<dbReference type="PANTHER" id="PTHR30469:SF15">
    <property type="entry name" value="HLYD FAMILY OF SECRETION PROTEINS"/>
    <property type="match status" value="1"/>
</dbReference>
<evidence type="ECO:0000313" key="3">
    <source>
        <dbReference type="Proteomes" id="UP000324575"/>
    </source>
</evidence>
<proteinExistence type="predicted"/>